<gene>
    <name evidence="5" type="ORF">A2932_00025</name>
</gene>
<feature type="domain" description="HTH deoR-type" evidence="4">
    <location>
        <begin position="146"/>
        <end position="201"/>
    </location>
</feature>
<dbReference type="GO" id="GO:0003700">
    <property type="term" value="F:DNA-binding transcription factor activity"/>
    <property type="evidence" value="ECO:0007669"/>
    <property type="project" value="InterPro"/>
</dbReference>
<feature type="compositionally biased region" description="Basic and acidic residues" evidence="3">
    <location>
        <begin position="115"/>
        <end position="133"/>
    </location>
</feature>
<dbReference type="InterPro" id="IPR001034">
    <property type="entry name" value="DeoR_HTH"/>
</dbReference>
<feature type="region of interest" description="Disordered" evidence="3">
    <location>
        <begin position="115"/>
        <end position="140"/>
    </location>
</feature>
<comment type="caution">
    <text evidence="5">The sequence shown here is derived from an EMBL/GenBank/DDBJ whole genome shotgun (WGS) entry which is preliminary data.</text>
</comment>
<dbReference type="EMBL" id="MHOI01000019">
    <property type="protein sequence ID" value="OGZ61326.1"/>
    <property type="molecule type" value="Genomic_DNA"/>
</dbReference>
<evidence type="ECO:0000259" key="4">
    <source>
        <dbReference type="SMART" id="SM00420"/>
    </source>
</evidence>
<evidence type="ECO:0000256" key="2">
    <source>
        <dbReference type="ARBA" id="ARBA00023163"/>
    </source>
</evidence>
<name>A0A1G2HFP1_9BACT</name>
<keyword evidence="2" id="KW-0804">Transcription</keyword>
<accession>A0A1G2HFP1</accession>
<evidence type="ECO:0000313" key="5">
    <source>
        <dbReference type="EMBL" id="OGZ61326.1"/>
    </source>
</evidence>
<reference evidence="5 6" key="1">
    <citation type="journal article" date="2016" name="Nat. Commun.">
        <title>Thousands of microbial genomes shed light on interconnected biogeochemical processes in an aquifer system.</title>
        <authorList>
            <person name="Anantharaman K."/>
            <person name="Brown C.T."/>
            <person name="Hug L.A."/>
            <person name="Sharon I."/>
            <person name="Castelle C.J."/>
            <person name="Probst A.J."/>
            <person name="Thomas B.C."/>
            <person name="Singh A."/>
            <person name="Wilkins M.J."/>
            <person name="Karaoz U."/>
            <person name="Brodie E.L."/>
            <person name="Williams K.H."/>
            <person name="Hubbard S.S."/>
            <person name="Banfield J.F."/>
        </authorList>
    </citation>
    <scope>NUCLEOTIDE SEQUENCE [LARGE SCALE GENOMIC DNA]</scope>
</reference>
<dbReference type="SMART" id="SM00420">
    <property type="entry name" value="HTH_DEOR"/>
    <property type="match status" value="1"/>
</dbReference>
<dbReference type="Proteomes" id="UP000179153">
    <property type="component" value="Unassembled WGS sequence"/>
</dbReference>
<evidence type="ECO:0000256" key="1">
    <source>
        <dbReference type="ARBA" id="ARBA00023015"/>
    </source>
</evidence>
<dbReference type="Pfam" id="PF08220">
    <property type="entry name" value="HTH_DeoR"/>
    <property type="match status" value="1"/>
</dbReference>
<dbReference type="InterPro" id="IPR036388">
    <property type="entry name" value="WH-like_DNA-bd_sf"/>
</dbReference>
<evidence type="ECO:0000313" key="6">
    <source>
        <dbReference type="Proteomes" id="UP000179153"/>
    </source>
</evidence>
<proteinExistence type="predicted"/>
<evidence type="ECO:0000256" key="3">
    <source>
        <dbReference type="SAM" id="MobiDB-lite"/>
    </source>
</evidence>
<dbReference type="Gene3D" id="1.10.10.10">
    <property type="entry name" value="Winged helix-like DNA-binding domain superfamily/Winged helix DNA-binding domain"/>
    <property type="match status" value="1"/>
</dbReference>
<dbReference type="STRING" id="1802163.A2932_00025"/>
<keyword evidence="1" id="KW-0805">Transcription regulation</keyword>
<organism evidence="5 6">
    <name type="scientific">Candidatus Spechtbacteria bacterium RIFCSPLOWO2_01_FULL_46_10</name>
    <dbReference type="NCBI Taxonomy" id="1802163"/>
    <lineage>
        <taxon>Bacteria</taxon>
        <taxon>Candidatus Spechtiibacteriota</taxon>
    </lineage>
</organism>
<protein>
    <recommendedName>
        <fullName evidence="4">HTH deoR-type domain-containing protein</fullName>
    </recommendedName>
</protein>
<dbReference type="AlphaFoldDB" id="A0A1G2HFP1"/>
<sequence length="206" mass="24493">MSEYHFDYLDQKRQDLLSLILAVYRVTDNMPHHEPLRYKLREECLNAVIGAEYFISDKDQRKFAVSLNSLLRLFHIAQQQSWEFSEVNFIVLKREFSRFQKELYVEERVTAQEEEKPIKNSLSKKNERKDSAHIQKQAKSPALSIREQKLLEYIEKRDSAQVGDLQPIFPKLSKRTIRRDLEKIVKTGRINRKGKTNGTIYTYIRT</sequence>